<dbReference type="Proteomes" id="UP001208570">
    <property type="component" value="Unassembled WGS sequence"/>
</dbReference>
<dbReference type="GO" id="GO:0005763">
    <property type="term" value="C:mitochondrial small ribosomal subunit"/>
    <property type="evidence" value="ECO:0007669"/>
    <property type="project" value="TreeGrafter"/>
</dbReference>
<organism evidence="2 3">
    <name type="scientific">Paralvinella palmiformis</name>
    <dbReference type="NCBI Taxonomy" id="53620"/>
    <lineage>
        <taxon>Eukaryota</taxon>
        <taxon>Metazoa</taxon>
        <taxon>Spiralia</taxon>
        <taxon>Lophotrochozoa</taxon>
        <taxon>Annelida</taxon>
        <taxon>Polychaeta</taxon>
        <taxon>Sedentaria</taxon>
        <taxon>Canalipalpata</taxon>
        <taxon>Terebellida</taxon>
        <taxon>Terebelliformia</taxon>
        <taxon>Alvinellidae</taxon>
        <taxon>Paralvinella</taxon>
    </lineage>
</organism>
<dbReference type="GO" id="GO:0032543">
    <property type="term" value="P:mitochondrial translation"/>
    <property type="evidence" value="ECO:0007669"/>
    <property type="project" value="InterPro"/>
</dbReference>
<dbReference type="AlphaFoldDB" id="A0AAD9NAS3"/>
<protein>
    <recommendedName>
        <fullName evidence="1">Small ribosomal subunit protein mS35 mitochondrial conserved domain-containing protein</fullName>
    </recommendedName>
</protein>
<dbReference type="InterPro" id="IPR019349">
    <property type="entry name" value="Ribosomal_mS35_mit"/>
</dbReference>
<gene>
    <name evidence="2" type="ORF">LSH36_135g04011</name>
</gene>
<dbReference type="Pfam" id="PF10213">
    <property type="entry name" value="MRP-S28"/>
    <property type="match status" value="1"/>
</dbReference>
<feature type="domain" description="Small ribosomal subunit protein mS35 mitochondrial conserved" evidence="1">
    <location>
        <begin position="222"/>
        <end position="295"/>
    </location>
</feature>
<evidence type="ECO:0000259" key="1">
    <source>
        <dbReference type="Pfam" id="PF10213"/>
    </source>
</evidence>
<evidence type="ECO:0000313" key="2">
    <source>
        <dbReference type="EMBL" id="KAK2160359.1"/>
    </source>
</evidence>
<evidence type="ECO:0000313" key="3">
    <source>
        <dbReference type="Proteomes" id="UP001208570"/>
    </source>
</evidence>
<sequence>MAASIGSFSTFSKWTCISQLLGRNYPIGYTCIVRHCSANAKENKKPASPTPDEVREWKKINWRAYATGRVRLQVPEDPDFPVMLIPGHSVLPQVLEKREQAKRPPMKLTQPRYRRMLPEQDWTDVWPTAHTFKWSVVPFPVRQGFVKPTESALPREKYGNAELMKIPNFLHLTPQHVQKHCAAIKKFCTPWPKALEDDTVCDKHFPLRVITRDYVADGPTMRDPRARFVTIQLKLSSLKLDEHAKDKFLKLVGDRYNKETDVLTLEADRCPVRKQNYEYTLYLLTALYHESWKQEPWEADQTEVDMIKFEWPLTTAKAKVLDTIIKIKQAQQEKGSKVPKILEDLPDTSSPDLIEKTEIIQEYKEVLSELYEHGEDVHQLEKYKNTTKKLLIGL</sequence>
<accession>A0AAD9NAS3</accession>
<name>A0AAD9NAS3_9ANNE</name>
<dbReference type="PANTHER" id="PTHR13490">
    <property type="entry name" value="MITOCHONDRIAL 28S RIBOSOMAL PROTEIN S28"/>
    <property type="match status" value="1"/>
</dbReference>
<comment type="caution">
    <text evidence="2">The sequence shown here is derived from an EMBL/GenBank/DDBJ whole genome shotgun (WGS) entry which is preliminary data.</text>
</comment>
<dbReference type="PANTHER" id="PTHR13490:SF0">
    <property type="entry name" value="SMALL RIBOSOMAL SUBUNIT PROTEIN MS35"/>
    <property type="match status" value="1"/>
</dbReference>
<proteinExistence type="predicted"/>
<reference evidence="2" key="1">
    <citation type="journal article" date="2023" name="Mol. Biol. Evol.">
        <title>Third-Generation Sequencing Reveals the Adaptive Role of the Epigenome in Three Deep-Sea Polychaetes.</title>
        <authorList>
            <person name="Perez M."/>
            <person name="Aroh O."/>
            <person name="Sun Y."/>
            <person name="Lan Y."/>
            <person name="Juniper S.K."/>
            <person name="Young C.R."/>
            <person name="Angers B."/>
            <person name="Qian P.Y."/>
        </authorList>
    </citation>
    <scope>NUCLEOTIDE SEQUENCE</scope>
    <source>
        <strain evidence="2">P08H-3</strain>
    </source>
</reference>
<dbReference type="GO" id="GO:0003735">
    <property type="term" value="F:structural constituent of ribosome"/>
    <property type="evidence" value="ECO:0007669"/>
    <property type="project" value="InterPro"/>
</dbReference>
<keyword evidence="3" id="KW-1185">Reference proteome</keyword>
<dbReference type="InterPro" id="IPR039848">
    <property type="entry name" value="Ribosomal_mS35_mt"/>
</dbReference>
<dbReference type="EMBL" id="JAODUP010000135">
    <property type="protein sequence ID" value="KAK2160359.1"/>
    <property type="molecule type" value="Genomic_DNA"/>
</dbReference>